<keyword evidence="3" id="KW-1185">Reference proteome</keyword>
<sequence length="230" mass="24462">MTSSTPRRRHSPAVYRRRRLAVVLVALLLVGGVVAVVIWQPWRAWADAALAERPGASPSASASAPAGSTPIPTSPAPEEPSPTPTADAVDEDEDAVEVLPCTTGDVTVTAKVDKGSYGTDQFPHLSIQLVNDTEFPCLINVGTTAQTFEITSGSDVWWRSTDCQSEPSDQVVQLGAGQTVSSSTPLVWDRTRSSVDTCEGSRQNALPGWYNLTVSIGGIESVEPAQFTIR</sequence>
<evidence type="ECO:0000313" key="2">
    <source>
        <dbReference type="EMBL" id="MDJ1113833.1"/>
    </source>
</evidence>
<evidence type="ECO:0000256" key="1">
    <source>
        <dbReference type="SAM" id="MobiDB-lite"/>
    </source>
</evidence>
<feature type="compositionally biased region" description="Low complexity" evidence="1">
    <location>
        <begin position="55"/>
        <end position="71"/>
    </location>
</feature>
<dbReference type="Proteomes" id="UP001321481">
    <property type="component" value="Unassembled WGS sequence"/>
</dbReference>
<name>A0ABT6ZD22_9MICO</name>
<organism evidence="2 3">
    <name type="scientific">Microbacterium dauci</name>
    <dbReference type="NCBI Taxonomy" id="3048008"/>
    <lineage>
        <taxon>Bacteria</taxon>
        <taxon>Bacillati</taxon>
        <taxon>Actinomycetota</taxon>
        <taxon>Actinomycetes</taxon>
        <taxon>Micrococcales</taxon>
        <taxon>Microbacteriaceae</taxon>
        <taxon>Microbacterium</taxon>
    </lineage>
</organism>
<feature type="compositionally biased region" description="Pro residues" evidence="1">
    <location>
        <begin position="72"/>
        <end position="83"/>
    </location>
</feature>
<gene>
    <name evidence="2" type="ORF">QNI14_05150</name>
</gene>
<comment type="caution">
    <text evidence="2">The sequence shown here is derived from an EMBL/GenBank/DDBJ whole genome shotgun (WGS) entry which is preliminary data.</text>
</comment>
<feature type="region of interest" description="Disordered" evidence="1">
    <location>
        <begin position="55"/>
        <end position="92"/>
    </location>
</feature>
<dbReference type="EMBL" id="JASJND010000004">
    <property type="protein sequence ID" value="MDJ1113833.1"/>
    <property type="molecule type" value="Genomic_DNA"/>
</dbReference>
<proteinExistence type="predicted"/>
<accession>A0ABT6ZD22</accession>
<protein>
    <submittedName>
        <fullName evidence="2">Uncharacterized protein</fullName>
    </submittedName>
</protein>
<reference evidence="2 3" key="1">
    <citation type="submission" date="2023-05" db="EMBL/GenBank/DDBJ databases">
        <title>Microbacterium dauci sp.nov., Isolated from Carrot Rhizosphere Soil.</title>
        <authorList>
            <person name="Xiao Z."/>
            <person name="Zheng J."/>
        </authorList>
    </citation>
    <scope>NUCLEOTIDE SEQUENCE [LARGE SCALE GENOMIC DNA]</scope>
    <source>
        <strain evidence="2 3">LX3-4</strain>
    </source>
</reference>
<dbReference type="RefSeq" id="WP_283715325.1">
    <property type="nucleotide sequence ID" value="NZ_JASJND010000004.1"/>
</dbReference>
<evidence type="ECO:0000313" key="3">
    <source>
        <dbReference type="Proteomes" id="UP001321481"/>
    </source>
</evidence>